<dbReference type="InterPro" id="IPR001650">
    <property type="entry name" value="Helicase_C-like"/>
</dbReference>
<dbReference type="FunFam" id="3.40.50.300:FF:002125">
    <property type="entry name" value="ATP-dependent helicase HrpB"/>
    <property type="match status" value="1"/>
</dbReference>
<dbReference type="RefSeq" id="WP_075078557.1">
    <property type="nucleotide sequence ID" value="NZ_BDCO01000002.1"/>
</dbReference>
<dbReference type="InterPro" id="IPR011545">
    <property type="entry name" value="DEAD/DEAH_box_helicase_dom"/>
</dbReference>
<dbReference type="GO" id="GO:0004386">
    <property type="term" value="F:helicase activity"/>
    <property type="evidence" value="ECO:0007669"/>
    <property type="project" value="UniProtKB-KW"/>
</dbReference>
<dbReference type="SMART" id="SM00490">
    <property type="entry name" value="HELICc"/>
    <property type="match status" value="1"/>
</dbReference>
<dbReference type="OrthoDB" id="9808833at2"/>
<dbReference type="CDD" id="cd17917">
    <property type="entry name" value="DEXHc_RHA-like"/>
    <property type="match status" value="1"/>
</dbReference>
<dbReference type="Pfam" id="PF08482">
    <property type="entry name" value="HrpB_C"/>
    <property type="match status" value="1"/>
</dbReference>
<organism evidence="7 8">
    <name type="scientific">Terrimicrobium sacchariphilum</name>
    <dbReference type="NCBI Taxonomy" id="690879"/>
    <lineage>
        <taxon>Bacteria</taxon>
        <taxon>Pseudomonadati</taxon>
        <taxon>Verrucomicrobiota</taxon>
        <taxon>Terrimicrobiia</taxon>
        <taxon>Terrimicrobiales</taxon>
        <taxon>Terrimicrobiaceae</taxon>
        <taxon>Terrimicrobium</taxon>
    </lineage>
</organism>
<keyword evidence="3 7" id="KW-0347">Helicase</keyword>
<evidence type="ECO:0000256" key="4">
    <source>
        <dbReference type="ARBA" id="ARBA00022840"/>
    </source>
</evidence>
<name>A0A146G5R2_TERSA</name>
<evidence type="ECO:0000256" key="1">
    <source>
        <dbReference type="ARBA" id="ARBA00022741"/>
    </source>
</evidence>
<evidence type="ECO:0000259" key="5">
    <source>
        <dbReference type="PROSITE" id="PS51192"/>
    </source>
</evidence>
<dbReference type="InterPro" id="IPR010225">
    <property type="entry name" value="HrpB"/>
</dbReference>
<dbReference type="SMART" id="SM00847">
    <property type="entry name" value="HA2"/>
    <property type="match status" value="1"/>
</dbReference>
<dbReference type="Pfam" id="PF21010">
    <property type="entry name" value="HA2_C"/>
    <property type="match status" value="1"/>
</dbReference>
<accession>A0A146G5R2</accession>
<evidence type="ECO:0000259" key="6">
    <source>
        <dbReference type="PROSITE" id="PS51194"/>
    </source>
</evidence>
<dbReference type="FunCoup" id="A0A146G5R2">
    <property type="interactions" value="121"/>
</dbReference>
<dbReference type="InterPro" id="IPR007502">
    <property type="entry name" value="Helicase-assoc_dom"/>
</dbReference>
<dbReference type="InterPro" id="IPR048333">
    <property type="entry name" value="HA2_WH"/>
</dbReference>
<dbReference type="InterPro" id="IPR027417">
    <property type="entry name" value="P-loop_NTPase"/>
</dbReference>
<keyword evidence="1" id="KW-0547">Nucleotide-binding</keyword>
<keyword evidence="8" id="KW-1185">Reference proteome</keyword>
<sequence>MNDSLPIYDLDEEIVSALQEGNRLILQAPTGSGKSTQVPQILLDGGILGQGRCVVLQPRRLAARMLAKRVAEERDVQLGGEVGYQIRLDNVSSRDTRILFVTEGILLRNMLADPTLAGVSTIIFDEFHERHLYGDISLARALDLQETTRPDLKIVVMSATLQSAQLAEYLGKCETLTSEGRTYPVEIEYLRHDPREDPPWELAAEAVAENFDSTEGDILVFMPGSYEIQRTIREITHRLRSGAVVLPLHGELPANEQDKAVARTSQRKVIVSTNVAETSLTIDGVTLVVDSGLARVARYDPNRGINTLLIEKISRASADQRAGRAGRTAPGVCIRLWTERDHGIRAASELPEIKRLDMAETVLSLKAVGITDLSRFRWIDKPEEKALTRAEQLLSDLGALDEEGGITPVGRRMLNFPVHPRYARMFLAAQDLGCVRAAALIAALTQSRNLLLRADRRVEEERAEIFGHGISDFLILIRAYSYAQRHDFRMDACRPLAIHGEAARQVKKLFEQFLDIARAEKLEIGEGGAPDESIARCVLAGFADQVARRKSGGTLVCDIVHGRRGQLARASVAQNSRLVVAAEINEIEGRGGDAQVILSQVTEIEEAWLREMFPTHFQERIQHIFDNSQNRVVVRREKVYRDLVIELQDRDADPSPAASACLAAVVLDGDLRLNQWDDAVDQWLERVNFLAAAAPDFGLPTMGETERQLIVHMACEDATSYREIKDRPILPLARSLLTHEQQRLVDKHAPERLELPGGRRAKITYAQNADPVLGARIQDLYGVTEDIKIAGGRVPVTIQVLAPNHRPVQITKSLKTFWAESYPKLKQELQRKYPKHEWR</sequence>
<dbReference type="Pfam" id="PF00270">
    <property type="entry name" value="DEAD"/>
    <property type="match status" value="1"/>
</dbReference>
<dbReference type="InParanoid" id="A0A146G5R2"/>
<dbReference type="GO" id="GO:0016787">
    <property type="term" value="F:hydrolase activity"/>
    <property type="evidence" value="ECO:0007669"/>
    <property type="project" value="UniProtKB-KW"/>
</dbReference>
<comment type="caution">
    <text evidence="7">The sequence shown here is derived from an EMBL/GenBank/DDBJ whole genome shotgun (WGS) entry which is preliminary data.</text>
</comment>
<dbReference type="PROSITE" id="PS51194">
    <property type="entry name" value="HELICASE_CTER"/>
    <property type="match status" value="1"/>
</dbReference>
<dbReference type="GO" id="GO:0005524">
    <property type="term" value="F:ATP binding"/>
    <property type="evidence" value="ECO:0007669"/>
    <property type="project" value="UniProtKB-KW"/>
</dbReference>
<dbReference type="EMBL" id="BDCO01000002">
    <property type="protein sequence ID" value="GAT32742.1"/>
    <property type="molecule type" value="Genomic_DNA"/>
</dbReference>
<dbReference type="PROSITE" id="PS51192">
    <property type="entry name" value="HELICASE_ATP_BIND_1"/>
    <property type="match status" value="1"/>
</dbReference>
<dbReference type="Pfam" id="PF00271">
    <property type="entry name" value="Helicase_C"/>
    <property type="match status" value="1"/>
</dbReference>
<evidence type="ECO:0000256" key="3">
    <source>
        <dbReference type="ARBA" id="ARBA00022806"/>
    </source>
</evidence>
<proteinExistence type="predicted"/>
<dbReference type="STRING" id="690879.TSACC_21143"/>
<dbReference type="SUPFAM" id="SSF52540">
    <property type="entry name" value="P-loop containing nucleoside triphosphate hydrolases"/>
    <property type="match status" value="1"/>
</dbReference>
<keyword evidence="4" id="KW-0067">ATP-binding</keyword>
<dbReference type="InterPro" id="IPR013689">
    <property type="entry name" value="RNA_helicase_ATP-dep_HrpB_C"/>
</dbReference>
<dbReference type="GO" id="GO:0003676">
    <property type="term" value="F:nucleic acid binding"/>
    <property type="evidence" value="ECO:0007669"/>
    <property type="project" value="InterPro"/>
</dbReference>
<dbReference type="Gene3D" id="1.20.120.1080">
    <property type="match status" value="1"/>
</dbReference>
<protein>
    <submittedName>
        <fullName evidence="7">ATP-dependent helicase HrpB</fullName>
    </submittedName>
</protein>
<dbReference type="PIRSF" id="PIRSF005496">
    <property type="entry name" value="ATP_hel_hrpB"/>
    <property type="match status" value="1"/>
</dbReference>
<dbReference type="Gene3D" id="3.40.50.300">
    <property type="entry name" value="P-loop containing nucleotide triphosphate hydrolases"/>
    <property type="match status" value="2"/>
</dbReference>
<dbReference type="CDD" id="cd18791">
    <property type="entry name" value="SF2_C_RHA"/>
    <property type="match status" value="1"/>
</dbReference>
<dbReference type="PANTHER" id="PTHR43519:SF1">
    <property type="entry name" value="ATP-DEPENDENT RNA HELICASE HRPB"/>
    <property type="match status" value="1"/>
</dbReference>
<evidence type="ECO:0000313" key="7">
    <source>
        <dbReference type="EMBL" id="GAT32742.1"/>
    </source>
</evidence>
<dbReference type="InterPro" id="IPR014001">
    <property type="entry name" value="Helicase_ATP-bd"/>
</dbReference>
<reference evidence="8" key="1">
    <citation type="journal article" date="2017" name="Genome Announc.">
        <title>Draft Genome Sequence of Terrimicrobium sacchariphilum NM-5T, a Facultative Anaerobic Soil Bacterium of the Class Spartobacteria.</title>
        <authorList>
            <person name="Qiu Y.L."/>
            <person name="Tourlousse D.M."/>
            <person name="Matsuura N."/>
            <person name="Ohashi A."/>
            <person name="Sekiguchi Y."/>
        </authorList>
    </citation>
    <scope>NUCLEOTIDE SEQUENCE [LARGE SCALE GENOMIC DNA]</scope>
    <source>
        <strain evidence="8">NM-5</strain>
    </source>
</reference>
<dbReference type="Proteomes" id="UP000076023">
    <property type="component" value="Unassembled WGS sequence"/>
</dbReference>
<dbReference type="NCBIfam" id="TIGR01970">
    <property type="entry name" value="DEAH_box_HrpB"/>
    <property type="match status" value="1"/>
</dbReference>
<feature type="domain" description="Helicase C-terminal" evidence="6">
    <location>
        <begin position="206"/>
        <end position="369"/>
    </location>
</feature>
<dbReference type="PANTHER" id="PTHR43519">
    <property type="entry name" value="ATP-DEPENDENT RNA HELICASE HRPB"/>
    <property type="match status" value="1"/>
</dbReference>
<evidence type="ECO:0000256" key="2">
    <source>
        <dbReference type="ARBA" id="ARBA00022801"/>
    </source>
</evidence>
<feature type="domain" description="Helicase ATP-binding" evidence="5">
    <location>
        <begin position="15"/>
        <end position="179"/>
    </location>
</feature>
<dbReference type="Pfam" id="PF04408">
    <property type="entry name" value="WHD_HA2"/>
    <property type="match status" value="1"/>
</dbReference>
<keyword evidence="2" id="KW-0378">Hydrolase</keyword>
<gene>
    <name evidence="7" type="ORF">TSACC_21143</name>
</gene>
<dbReference type="AlphaFoldDB" id="A0A146G5R2"/>
<dbReference type="SMART" id="SM00487">
    <property type="entry name" value="DEXDc"/>
    <property type="match status" value="1"/>
</dbReference>
<evidence type="ECO:0000313" key="8">
    <source>
        <dbReference type="Proteomes" id="UP000076023"/>
    </source>
</evidence>